<evidence type="ECO:0000256" key="1">
    <source>
        <dbReference type="SAM" id="MobiDB-lite"/>
    </source>
</evidence>
<reference evidence="2" key="1">
    <citation type="submission" date="2024-05" db="EMBL/GenBank/DDBJ databases">
        <authorList>
            <person name="Badawy S."/>
            <person name="Skurnik M."/>
        </authorList>
    </citation>
    <scope>NUCLEOTIDE SEQUENCE</scope>
</reference>
<organism evidence="2">
    <name type="scientific">Escherichia phage fEgEco12</name>
    <dbReference type="NCBI Taxonomy" id="3158837"/>
    <lineage>
        <taxon>Viruses</taxon>
        <taxon>Duplodnaviria</taxon>
        <taxon>Heunggongvirae</taxon>
        <taxon>Uroviricota</taxon>
        <taxon>Caudoviricetes</taxon>
    </lineage>
</organism>
<sequence length="188" mass="21413">MDDLDYTDNAVQQLYDNSGMLDILLAVEKYFDDNDLYAYHGIIEGELVEGPIVSKYWCTVTFKYYRENFPDPTAFSILEKHGTKVYVKADYEITPIQDPNRQADMKSVATQSGSVRIPKNERIPVLLVRVQIPRNLINPESFDEYKLMASEFNSNPMNAQEPSDEPITGEDVDLDVEVSDDVQQGGMQ</sequence>
<protein>
    <submittedName>
        <fullName evidence="2">Uncharacterized protein</fullName>
    </submittedName>
</protein>
<dbReference type="EMBL" id="PP777464">
    <property type="protein sequence ID" value="XBS49509.1"/>
    <property type="molecule type" value="Genomic_DNA"/>
</dbReference>
<proteinExistence type="predicted"/>
<feature type="compositionally biased region" description="Acidic residues" evidence="1">
    <location>
        <begin position="162"/>
        <end position="180"/>
    </location>
</feature>
<feature type="region of interest" description="Disordered" evidence="1">
    <location>
        <begin position="153"/>
        <end position="188"/>
    </location>
</feature>
<evidence type="ECO:0000313" key="2">
    <source>
        <dbReference type="EMBL" id="XBS49509.1"/>
    </source>
</evidence>
<accession>A0AAU7PHA1</accession>
<name>A0AAU7PHA1_9CAUD</name>